<dbReference type="GeneID" id="37013538"/>
<name>A0A316UDR9_9BASI</name>
<feature type="region of interest" description="Disordered" evidence="1">
    <location>
        <begin position="314"/>
        <end position="461"/>
    </location>
</feature>
<feature type="compositionally biased region" description="Acidic residues" evidence="1">
    <location>
        <begin position="363"/>
        <end position="375"/>
    </location>
</feature>
<dbReference type="Gene3D" id="1.10.287.110">
    <property type="entry name" value="DnaJ domain"/>
    <property type="match status" value="1"/>
</dbReference>
<gene>
    <name evidence="3" type="ORF">BCV69DRAFT_280965</name>
</gene>
<dbReference type="EMBL" id="KZ819322">
    <property type="protein sequence ID" value="PWN23356.1"/>
    <property type="molecule type" value="Genomic_DNA"/>
</dbReference>
<dbReference type="Proteomes" id="UP000245942">
    <property type="component" value="Unassembled WGS sequence"/>
</dbReference>
<keyword evidence="4" id="KW-1185">Reference proteome</keyword>
<dbReference type="InterPro" id="IPR052763">
    <property type="entry name" value="DnaJ_C4"/>
</dbReference>
<dbReference type="RefSeq" id="XP_025350516.1">
    <property type="nucleotide sequence ID" value="XM_025491804.1"/>
</dbReference>
<protein>
    <submittedName>
        <fullName evidence="3">DnaJ-domain-containing protein</fullName>
    </submittedName>
</protein>
<feature type="region of interest" description="Disordered" evidence="1">
    <location>
        <begin position="11"/>
        <end position="94"/>
    </location>
</feature>
<accession>A0A316UDR9</accession>
<dbReference type="PRINTS" id="PR00625">
    <property type="entry name" value="JDOMAIN"/>
</dbReference>
<dbReference type="PANTHER" id="PTHR44825">
    <property type="match status" value="1"/>
</dbReference>
<feature type="domain" description="J" evidence="2">
    <location>
        <begin position="109"/>
        <end position="174"/>
    </location>
</feature>
<dbReference type="InterPro" id="IPR001623">
    <property type="entry name" value="DnaJ_domain"/>
</dbReference>
<dbReference type="SUPFAM" id="SSF46565">
    <property type="entry name" value="Chaperone J-domain"/>
    <property type="match status" value="1"/>
</dbReference>
<dbReference type="STRING" id="1684307.A0A316UDR9"/>
<feature type="compositionally biased region" description="Acidic residues" evidence="1">
    <location>
        <begin position="335"/>
        <end position="351"/>
    </location>
</feature>
<dbReference type="CDD" id="cd06257">
    <property type="entry name" value="DnaJ"/>
    <property type="match status" value="1"/>
</dbReference>
<feature type="compositionally biased region" description="Low complexity" evidence="1">
    <location>
        <begin position="378"/>
        <end position="391"/>
    </location>
</feature>
<evidence type="ECO:0000313" key="4">
    <source>
        <dbReference type="Proteomes" id="UP000245942"/>
    </source>
</evidence>
<dbReference type="InterPro" id="IPR036869">
    <property type="entry name" value="J_dom_sf"/>
</dbReference>
<evidence type="ECO:0000259" key="2">
    <source>
        <dbReference type="PROSITE" id="PS50076"/>
    </source>
</evidence>
<dbReference type="OrthoDB" id="259708at2759"/>
<dbReference type="SMART" id="SM00271">
    <property type="entry name" value="DnaJ"/>
    <property type="match status" value="1"/>
</dbReference>
<feature type="compositionally biased region" description="Polar residues" evidence="1">
    <location>
        <begin position="422"/>
        <end position="444"/>
    </location>
</feature>
<feature type="compositionally biased region" description="Basic and acidic residues" evidence="1">
    <location>
        <begin position="315"/>
        <end position="326"/>
    </location>
</feature>
<dbReference type="PANTHER" id="PTHR44825:SF1">
    <property type="entry name" value="DNAJ HOMOLOG SUBFAMILY C MEMBER 4"/>
    <property type="match status" value="1"/>
</dbReference>
<evidence type="ECO:0000256" key="1">
    <source>
        <dbReference type="SAM" id="MobiDB-lite"/>
    </source>
</evidence>
<dbReference type="AlphaFoldDB" id="A0A316UDR9"/>
<dbReference type="Pfam" id="PF00226">
    <property type="entry name" value="DnaJ"/>
    <property type="match status" value="1"/>
</dbReference>
<sequence>MFVASGLYKYATSSNNATGGPSSRPNLDEPTPANTRVKRRPRRGTAPSSSYSKPSASSPPLASPLVDAEASLPPPPPYASIATGSTSEERKQAQDAKVAIIEEILKEEDLYKLLGCKKSSKPEEIRRGFLNRSRSCHPDKFPNHPPATSAFQKVSFAYETLSKPSSRRMYDVSGRSDFAAAMNADSSTHSSGGGLSSEDTLNGVLYSVFCEFMEGDFEMIRVLVNALNEGNPSMNLGEEAVDSIEGAFKRLREIMLAGKRYLSIIKFELMRLHEIQQSLRQLSYFNITGRLKLTIQLARVTINIPLAIDNAMKAPEGEGSREKAEGEGASALDGSLDDVEEEEEDEEESDEASPSTDDFGVAPEDDEDEDDDDDAFLSSSSRSKKGQASSRSRYDSRRTSSGVKRKSTIRGTRPRDRIHGQPASQSSSDPAESTNPGANGSTSSRKGRGTALQKRGLLPNSAVSLLRGVVKVLETSEAWMPGTGVPQDENQRP</sequence>
<evidence type="ECO:0000313" key="3">
    <source>
        <dbReference type="EMBL" id="PWN23356.1"/>
    </source>
</evidence>
<reference evidence="3 4" key="1">
    <citation type="journal article" date="2018" name="Mol. Biol. Evol.">
        <title>Broad Genomic Sampling Reveals a Smut Pathogenic Ancestry of the Fungal Clade Ustilaginomycotina.</title>
        <authorList>
            <person name="Kijpornyongpan T."/>
            <person name="Mondo S.J."/>
            <person name="Barry K."/>
            <person name="Sandor L."/>
            <person name="Lee J."/>
            <person name="Lipzen A."/>
            <person name="Pangilinan J."/>
            <person name="LaButti K."/>
            <person name="Hainaut M."/>
            <person name="Henrissat B."/>
            <person name="Grigoriev I.V."/>
            <person name="Spatafora J.W."/>
            <person name="Aime M.C."/>
        </authorList>
    </citation>
    <scope>NUCLEOTIDE SEQUENCE [LARGE SCALE GENOMIC DNA]</scope>
    <source>
        <strain evidence="3 4">MCA 4718</strain>
    </source>
</reference>
<feature type="compositionally biased region" description="Polar residues" evidence="1">
    <location>
        <begin position="11"/>
        <end position="25"/>
    </location>
</feature>
<organism evidence="3 4">
    <name type="scientific">Pseudomicrostroma glucosiphilum</name>
    <dbReference type="NCBI Taxonomy" id="1684307"/>
    <lineage>
        <taxon>Eukaryota</taxon>
        <taxon>Fungi</taxon>
        <taxon>Dikarya</taxon>
        <taxon>Basidiomycota</taxon>
        <taxon>Ustilaginomycotina</taxon>
        <taxon>Exobasidiomycetes</taxon>
        <taxon>Microstromatales</taxon>
        <taxon>Microstromatales incertae sedis</taxon>
        <taxon>Pseudomicrostroma</taxon>
    </lineage>
</organism>
<dbReference type="PROSITE" id="PS50076">
    <property type="entry name" value="DNAJ_2"/>
    <property type="match status" value="1"/>
</dbReference>
<proteinExistence type="predicted"/>
<feature type="compositionally biased region" description="Low complexity" evidence="1">
    <location>
        <begin position="46"/>
        <end position="64"/>
    </location>
</feature>